<accession>A0A0F8X4K5</accession>
<proteinExistence type="predicted"/>
<dbReference type="SUPFAM" id="SSF53756">
    <property type="entry name" value="UDP-Glycosyltransferase/glycogen phosphorylase"/>
    <property type="match status" value="1"/>
</dbReference>
<organism evidence="1">
    <name type="scientific">marine sediment metagenome</name>
    <dbReference type="NCBI Taxonomy" id="412755"/>
    <lineage>
        <taxon>unclassified sequences</taxon>
        <taxon>metagenomes</taxon>
        <taxon>ecological metagenomes</taxon>
    </lineage>
</organism>
<reference evidence="1" key="1">
    <citation type="journal article" date="2015" name="Nature">
        <title>Complex archaea that bridge the gap between prokaryotes and eukaryotes.</title>
        <authorList>
            <person name="Spang A."/>
            <person name="Saw J.H."/>
            <person name="Jorgensen S.L."/>
            <person name="Zaremba-Niedzwiedzka K."/>
            <person name="Martijn J."/>
            <person name="Lind A.E."/>
            <person name="van Eijk R."/>
            <person name="Schleper C."/>
            <person name="Guy L."/>
            <person name="Ettema T.J."/>
        </authorList>
    </citation>
    <scope>NUCLEOTIDE SEQUENCE</scope>
</reference>
<dbReference type="AlphaFoldDB" id="A0A0F8X4K5"/>
<name>A0A0F8X4K5_9ZZZZ</name>
<dbReference type="EMBL" id="LAZR01065296">
    <property type="protein sequence ID" value="KKK55840.1"/>
    <property type="molecule type" value="Genomic_DNA"/>
</dbReference>
<protein>
    <recommendedName>
        <fullName evidence="2">Glycosyltransferase subfamily 4-like N-terminal domain-containing protein</fullName>
    </recommendedName>
</protein>
<gene>
    <name evidence="1" type="ORF">LCGC14_3070500</name>
</gene>
<evidence type="ECO:0000313" key="1">
    <source>
        <dbReference type="EMBL" id="KKK55840.1"/>
    </source>
</evidence>
<comment type="caution">
    <text evidence="1">The sequence shown here is derived from an EMBL/GenBank/DDBJ whole genome shotgun (WGS) entry which is preliminary data.</text>
</comment>
<sequence length="218" mass="25141">MSNKNIAIFTNFFGYDESYSLIRVAEDQIKMLVRHGYKPTVIVSETFEPEGAFAHPDVILKKVPNVPCHNQVKNDETFDKDVDDIASALREHLKDIDVVLTQDIVYKPSELKYNFAARRIAGEFPKLTWLHWINSATPPITLNSLMGVFTDQYLDLMRKPFPNSLYVFFNDISKGIIAKNFNVTDDKVQIVHHPSDLDEVYGVKNTLLKKFIQKRDIY</sequence>
<feature type="non-terminal residue" evidence="1">
    <location>
        <position position="218"/>
    </location>
</feature>
<evidence type="ECO:0008006" key="2">
    <source>
        <dbReference type="Google" id="ProtNLM"/>
    </source>
</evidence>